<dbReference type="InterPro" id="IPR023393">
    <property type="entry name" value="START-like_dom_sf"/>
</dbReference>
<proteinExistence type="predicted"/>
<dbReference type="GO" id="GO:0099044">
    <property type="term" value="P:vesicle tethering to endoplasmic reticulum"/>
    <property type="evidence" value="ECO:0007669"/>
    <property type="project" value="TreeGrafter"/>
</dbReference>
<dbReference type="EMBL" id="JAKMXF010000365">
    <property type="protein sequence ID" value="KAI6645816.1"/>
    <property type="molecule type" value="Genomic_DNA"/>
</dbReference>
<evidence type="ECO:0000256" key="2">
    <source>
        <dbReference type="ARBA" id="ARBA00022692"/>
    </source>
</evidence>
<dbReference type="GO" id="GO:0031902">
    <property type="term" value="C:late endosome membrane"/>
    <property type="evidence" value="ECO:0007669"/>
    <property type="project" value="TreeGrafter"/>
</dbReference>
<dbReference type="PANTHER" id="PTHR46121:SF4">
    <property type="entry name" value="STEROIDOGENIC ACUTE REGULATORY PROTEIN-LIKE"/>
    <property type="match status" value="1"/>
</dbReference>
<evidence type="ECO:0000256" key="1">
    <source>
        <dbReference type="ARBA" id="ARBA00004141"/>
    </source>
</evidence>
<dbReference type="PANTHER" id="PTHR46121">
    <property type="entry name" value="STEROIDOGENIC ACUTE REGULATORY PROTEIN-LIKE"/>
    <property type="match status" value="1"/>
</dbReference>
<keyword evidence="3 4" id="KW-0472">Membrane</keyword>
<evidence type="ECO:0000313" key="6">
    <source>
        <dbReference type="EMBL" id="KAI6645816.1"/>
    </source>
</evidence>
<keyword evidence="7" id="KW-1185">Reference proteome</keyword>
<dbReference type="Gene3D" id="3.30.530.20">
    <property type="match status" value="1"/>
</dbReference>
<dbReference type="AlphaFoldDB" id="A0AAV7JAW5"/>
<comment type="subcellular location">
    <subcellularLocation>
        <location evidence="1">Membrane</location>
        <topology evidence="1">Multi-pass membrane protein</topology>
    </subcellularLocation>
</comment>
<feature type="transmembrane region" description="Helical" evidence="4">
    <location>
        <begin position="21"/>
        <end position="40"/>
    </location>
</feature>
<protein>
    <submittedName>
        <fullName evidence="6">StAR-related lipid transfer protein 3</fullName>
    </submittedName>
</protein>
<name>A0AAV7JAW5_9METZ</name>
<evidence type="ECO:0000259" key="5">
    <source>
        <dbReference type="PROSITE" id="PS50848"/>
    </source>
</evidence>
<dbReference type="GO" id="GO:0140284">
    <property type="term" value="C:endoplasmic reticulum-endosome membrane contact site"/>
    <property type="evidence" value="ECO:0007669"/>
    <property type="project" value="TreeGrafter"/>
</dbReference>
<dbReference type="GO" id="GO:0008289">
    <property type="term" value="F:lipid binding"/>
    <property type="evidence" value="ECO:0007669"/>
    <property type="project" value="InterPro"/>
</dbReference>
<dbReference type="InterPro" id="IPR019498">
    <property type="entry name" value="MENTAL"/>
</dbReference>
<accession>A0AAV7JAW5</accession>
<dbReference type="SUPFAM" id="SSF55961">
    <property type="entry name" value="Bet v1-like"/>
    <property type="match status" value="1"/>
</dbReference>
<sequence>MTQRNRNTHNQPISYWRSFTVLIVLEFFALALFYVVVILIRSSAKNTFIDVYFSLEAFEHDVLNSGFKTSLYDVMFIVLWRMLVLLVAYSACRSTSRIAIGLTVLVTTVYTAVKIILSAREEFGFPVVLEYAFMLISLIIHWITLILFEIAYRPAESRVSFPKGFLSYYDQYINKKTPIYQTIRDVDGVPAEREPLLNNHSNQPLMYEGSRIQISDRDEFHSPDQSLRGSPEPVHLPIPTRGAEPILLNEVLSFNQEDVLYKNTSEECIQIISNLISSNGWKMENKLNNTVCHSKQGIKGKIYKCQGELPVNATLIYNKLYDEVVYQSRWNPEVSEIQILKPIDGDTDLIYIVSSKPPGGMVQQR</sequence>
<feature type="transmembrane region" description="Helical" evidence="4">
    <location>
        <begin position="98"/>
        <end position="119"/>
    </location>
</feature>
<evidence type="ECO:0000313" key="7">
    <source>
        <dbReference type="Proteomes" id="UP001165289"/>
    </source>
</evidence>
<keyword evidence="4" id="KW-1133">Transmembrane helix</keyword>
<evidence type="ECO:0000256" key="4">
    <source>
        <dbReference type="SAM" id="Phobius"/>
    </source>
</evidence>
<feature type="transmembrane region" description="Helical" evidence="4">
    <location>
        <begin position="131"/>
        <end position="152"/>
    </location>
</feature>
<feature type="domain" description="START" evidence="5">
    <location>
        <begin position="277"/>
        <end position="365"/>
    </location>
</feature>
<keyword evidence="2 4" id="KW-0812">Transmembrane</keyword>
<dbReference type="InterPro" id="IPR002913">
    <property type="entry name" value="START_lipid-bd_dom"/>
</dbReference>
<evidence type="ECO:0000256" key="3">
    <source>
        <dbReference type="ARBA" id="ARBA00023136"/>
    </source>
</evidence>
<dbReference type="PROSITE" id="PS50848">
    <property type="entry name" value="START"/>
    <property type="match status" value="1"/>
</dbReference>
<dbReference type="GO" id="GO:0005765">
    <property type="term" value="C:lysosomal membrane"/>
    <property type="evidence" value="ECO:0007669"/>
    <property type="project" value="TreeGrafter"/>
</dbReference>
<organism evidence="6 7">
    <name type="scientific">Oopsacas minuta</name>
    <dbReference type="NCBI Taxonomy" id="111878"/>
    <lineage>
        <taxon>Eukaryota</taxon>
        <taxon>Metazoa</taxon>
        <taxon>Porifera</taxon>
        <taxon>Hexactinellida</taxon>
        <taxon>Hexasterophora</taxon>
        <taxon>Lyssacinosida</taxon>
        <taxon>Leucopsacidae</taxon>
        <taxon>Oopsacas</taxon>
    </lineage>
</organism>
<dbReference type="InterPro" id="IPR051869">
    <property type="entry name" value="STARD3"/>
</dbReference>
<dbReference type="Pfam" id="PF10457">
    <property type="entry name" value="MENTAL"/>
    <property type="match status" value="1"/>
</dbReference>
<dbReference type="GO" id="GO:0005789">
    <property type="term" value="C:endoplasmic reticulum membrane"/>
    <property type="evidence" value="ECO:0007669"/>
    <property type="project" value="TreeGrafter"/>
</dbReference>
<feature type="transmembrane region" description="Helical" evidence="4">
    <location>
        <begin position="71"/>
        <end position="91"/>
    </location>
</feature>
<dbReference type="Pfam" id="PF01852">
    <property type="entry name" value="START"/>
    <property type="match status" value="1"/>
</dbReference>
<comment type="caution">
    <text evidence="6">The sequence shown here is derived from an EMBL/GenBank/DDBJ whole genome shotgun (WGS) entry which is preliminary data.</text>
</comment>
<reference evidence="6 7" key="1">
    <citation type="journal article" date="2023" name="BMC Biol.">
        <title>The compact genome of the sponge Oopsacas minuta (Hexactinellida) is lacking key metazoan core genes.</title>
        <authorList>
            <person name="Santini S."/>
            <person name="Schenkelaars Q."/>
            <person name="Jourda C."/>
            <person name="Duchesne M."/>
            <person name="Belahbib H."/>
            <person name="Rocher C."/>
            <person name="Selva M."/>
            <person name="Riesgo A."/>
            <person name="Vervoort M."/>
            <person name="Leys S.P."/>
            <person name="Kodjabachian L."/>
            <person name="Le Bivic A."/>
            <person name="Borchiellini C."/>
            <person name="Claverie J.M."/>
            <person name="Renard E."/>
        </authorList>
    </citation>
    <scope>NUCLEOTIDE SEQUENCE [LARGE SCALE GENOMIC DNA]</scope>
    <source>
        <strain evidence="6">SPO-2</strain>
    </source>
</reference>
<gene>
    <name evidence="6" type="ORF">LOD99_13077</name>
</gene>
<dbReference type="Proteomes" id="UP001165289">
    <property type="component" value="Unassembled WGS sequence"/>
</dbReference>